<dbReference type="Pfam" id="PF08238">
    <property type="entry name" value="Sel1"/>
    <property type="match status" value="8"/>
</dbReference>
<feature type="compositionally biased region" description="Basic and acidic residues" evidence="2">
    <location>
        <begin position="90"/>
        <end position="100"/>
    </location>
</feature>
<reference evidence="5 6" key="2">
    <citation type="submission" date="2016-08" db="EMBL/GenBank/DDBJ databases">
        <title>Pervasive Adenine N6-methylation of Active Genes in Fungi.</title>
        <authorList>
            <consortium name="DOE Joint Genome Institute"/>
            <person name="Mondo S.J."/>
            <person name="Dannebaum R.O."/>
            <person name="Kuo R.C."/>
            <person name="Labutti K."/>
            <person name="Haridas S."/>
            <person name="Kuo A."/>
            <person name="Salamov A."/>
            <person name="Ahrendt S.R."/>
            <person name="Lipzen A."/>
            <person name="Sullivan W."/>
            <person name="Andreopoulos W.B."/>
            <person name="Clum A."/>
            <person name="Lindquist E."/>
            <person name="Daum C."/>
            <person name="Ramamoorthy G.K."/>
            <person name="Gryganskyi A."/>
            <person name="Culley D."/>
            <person name="Magnuson J.K."/>
            <person name="James T.Y."/>
            <person name="O'Malley M.A."/>
            <person name="Stajich J.E."/>
            <person name="Spatafora J.W."/>
            <person name="Visel A."/>
            <person name="Grigoriev I.V."/>
        </authorList>
    </citation>
    <scope>NUCLEOTIDE SEQUENCE [LARGE SCALE GENOMIC DNA]</scope>
    <source>
        <strain evidence="6">finn</strain>
    </source>
</reference>
<dbReference type="AlphaFoldDB" id="A0A1Y1VKL2"/>
<protein>
    <submittedName>
        <fullName evidence="5">HCP-like protein</fullName>
    </submittedName>
</protein>
<feature type="compositionally biased region" description="Basic and acidic residues" evidence="2">
    <location>
        <begin position="728"/>
        <end position="754"/>
    </location>
</feature>
<dbReference type="SUPFAM" id="SSF81901">
    <property type="entry name" value="HCP-like"/>
    <property type="match status" value="4"/>
</dbReference>
<feature type="transmembrane region" description="Helical" evidence="3">
    <location>
        <begin position="976"/>
        <end position="995"/>
    </location>
</feature>
<evidence type="ECO:0000256" key="1">
    <source>
        <dbReference type="ARBA" id="ARBA00038101"/>
    </source>
</evidence>
<feature type="region of interest" description="Disordered" evidence="2">
    <location>
        <begin position="50"/>
        <end position="112"/>
    </location>
</feature>
<proteinExistence type="inferred from homology"/>
<dbReference type="InterPro" id="IPR011990">
    <property type="entry name" value="TPR-like_helical_dom_sf"/>
</dbReference>
<evidence type="ECO:0000256" key="4">
    <source>
        <dbReference type="SAM" id="SignalP"/>
    </source>
</evidence>
<evidence type="ECO:0000256" key="3">
    <source>
        <dbReference type="SAM" id="Phobius"/>
    </source>
</evidence>
<evidence type="ECO:0000313" key="5">
    <source>
        <dbReference type="EMBL" id="ORX58630.1"/>
    </source>
</evidence>
<sequence length="1014" mass="114901">MNFKFNNNKKLFLIAFLFLFIIPAIICEIPSNNEADLKVQNEEEELKFNNENINADNSLSGEEGVHDNNDNINDSIKEEKVENDIVDNSDSPKEESDKIKINNKQKSSKDENEGYKYYDKAMEILETVPDKVYNKKPQRTFVGILTNAFKKITGKPEFKYYEKPKIKDRYFDLDEDISDDEQDNDKKLKKALNLLEKAGLDYNLEEALEQLVEINFFATHGAVRNMPAAFKYINILCTEFGNADALYKLGLIYSTGLGGVVDRDQAKALLYYTFSALNGNKEAEMVLGYRYMHGIGTSRNCEEAVWYYSKISKRVMDYLESGPPLGRVQPQPKLRLSDEDGGIYGLGASGSGDKKSEVEDVKQSYPPNDVVQFYKYSADGDNGDAIAQHTLGRIFYYGIPGIPGIPVDYEKAFYYFLKAAKQLPKTPLVLNELSDEQKKYYNAVSQSAGFVGYMYWRGEGVEQDMKLAREWLEKGYHHGDAYSTNYLGVMNRDGVAGFEVNTKEASRLFSDAASKENTEAQINFGDMLLETGKRENQKHALKYYQLAATMGNVKGTYRLGKLYLEGLGVIPHCEFAVTFLKSVCERANFEEKFMDEAYKAYKSGDFDTAILKYLYVAEQGYEVAQSNLAYIIDKEYFPTRSLFPHIDPYAVALINWNRAANQMNTDARVKVGDYFYYGLGTDDIGLIDDDSNEDLEELIKTEKELKKQAENIMKGVFGKEDENENESDLDKENEKSESSKDTDKKDNDKEKEDASGAATSDENKESEKEVDKKKKKNSIFDIVIYLKRKFYIGHGTVLYKKAVANYQVAADLYSSIAMWNLGWMYENGVGVETDLNLAKRYYDNSLATNSEASVPVGLSLFKLNFKHLLLFLKGEVPSMYIDNKPHQTVMDRLKQEKKRLLDLYEKINNELQNQNNENGQVGAGAAAGANAQNADAQHGQNNAGGGDAGNGGNDIDDIAKQIEKILLEEIGDLENLLEIASITILAAFGAFLLWYRQVRFPQRNQQRQQQQQQQ</sequence>
<evidence type="ECO:0000256" key="2">
    <source>
        <dbReference type="SAM" id="MobiDB-lite"/>
    </source>
</evidence>
<evidence type="ECO:0000313" key="6">
    <source>
        <dbReference type="Proteomes" id="UP000193719"/>
    </source>
</evidence>
<dbReference type="PANTHER" id="PTHR11102">
    <property type="entry name" value="SEL-1-LIKE PROTEIN"/>
    <property type="match status" value="1"/>
</dbReference>
<keyword evidence="6" id="KW-1185">Reference proteome</keyword>
<organism evidence="5 6">
    <name type="scientific">Piromyces finnis</name>
    <dbReference type="NCBI Taxonomy" id="1754191"/>
    <lineage>
        <taxon>Eukaryota</taxon>
        <taxon>Fungi</taxon>
        <taxon>Fungi incertae sedis</taxon>
        <taxon>Chytridiomycota</taxon>
        <taxon>Chytridiomycota incertae sedis</taxon>
        <taxon>Neocallimastigomycetes</taxon>
        <taxon>Neocallimastigales</taxon>
        <taxon>Neocallimastigaceae</taxon>
        <taxon>Piromyces</taxon>
    </lineage>
</organism>
<comment type="caution">
    <text evidence="5">The sequence shown here is derived from an EMBL/GenBank/DDBJ whole genome shotgun (WGS) entry which is preliminary data.</text>
</comment>
<keyword evidence="3" id="KW-0472">Membrane</keyword>
<dbReference type="GO" id="GO:0036503">
    <property type="term" value="P:ERAD pathway"/>
    <property type="evidence" value="ECO:0007669"/>
    <property type="project" value="TreeGrafter"/>
</dbReference>
<dbReference type="GO" id="GO:0005789">
    <property type="term" value="C:endoplasmic reticulum membrane"/>
    <property type="evidence" value="ECO:0007669"/>
    <property type="project" value="TreeGrafter"/>
</dbReference>
<accession>A0A1Y1VKL2</accession>
<dbReference type="PANTHER" id="PTHR11102:SF147">
    <property type="entry name" value="SEL1L ADAPTOR SUBUNIT OF ERAD E3 UBIQUITIN LIGASE"/>
    <property type="match status" value="1"/>
</dbReference>
<dbReference type="EMBL" id="MCFH01000004">
    <property type="protein sequence ID" value="ORX58630.1"/>
    <property type="molecule type" value="Genomic_DNA"/>
</dbReference>
<feature type="compositionally biased region" description="Basic and acidic residues" evidence="2">
    <location>
        <begin position="761"/>
        <end position="770"/>
    </location>
</feature>
<feature type="compositionally biased region" description="Basic and acidic residues" evidence="2">
    <location>
        <begin position="63"/>
        <end position="83"/>
    </location>
</feature>
<feature type="compositionally biased region" description="Low complexity" evidence="2">
    <location>
        <begin position="913"/>
        <end position="941"/>
    </location>
</feature>
<dbReference type="InterPro" id="IPR006597">
    <property type="entry name" value="Sel1-like"/>
</dbReference>
<feature type="region of interest" description="Disordered" evidence="2">
    <location>
        <begin position="913"/>
        <end position="950"/>
    </location>
</feature>
<dbReference type="SMART" id="SM00671">
    <property type="entry name" value="SEL1"/>
    <property type="match status" value="8"/>
</dbReference>
<comment type="similarity">
    <text evidence="1">Belongs to the sel-1 family.</text>
</comment>
<keyword evidence="4" id="KW-0732">Signal</keyword>
<feature type="region of interest" description="Disordered" evidence="2">
    <location>
        <begin position="714"/>
        <end position="770"/>
    </location>
</feature>
<feature type="signal peptide" evidence="4">
    <location>
        <begin position="1"/>
        <end position="27"/>
    </location>
</feature>
<feature type="chain" id="PRO_5011011809" evidence="4">
    <location>
        <begin position="28"/>
        <end position="1014"/>
    </location>
</feature>
<gene>
    <name evidence="5" type="ORF">BCR36DRAFT_318251</name>
</gene>
<name>A0A1Y1VKL2_9FUNG</name>
<dbReference type="Proteomes" id="UP000193719">
    <property type="component" value="Unassembled WGS sequence"/>
</dbReference>
<dbReference type="InterPro" id="IPR050767">
    <property type="entry name" value="Sel1_AlgK"/>
</dbReference>
<dbReference type="Gene3D" id="1.25.40.10">
    <property type="entry name" value="Tetratricopeptide repeat domain"/>
    <property type="match status" value="3"/>
</dbReference>
<reference evidence="5 6" key="1">
    <citation type="submission" date="2016-08" db="EMBL/GenBank/DDBJ databases">
        <title>Genomes of anaerobic fungi encode conserved fungal cellulosomes for biomass hydrolysis.</title>
        <authorList>
            <consortium name="DOE Joint Genome Institute"/>
            <person name="Haitjema C.H."/>
            <person name="Gilmore S.P."/>
            <person name="Henske J.K."/>
            <person name="Solomon K.V."/>
            <person name="De Groot R."/>
            <person name="Kuo A."/>
            <person name="Mondo S.J."/>
            <person name="Salamov A.A."/>
            <person name="Labutti K."/>
            <person name="Zhao Z."/>
            <person name="Chiniquy J."/>
            <person name="Barry K."/>
            <person name="Brewer H.M."/>
            <person name="Purvine S.O."/>
            <person name="Wright A.T."/>
            <person name="Boxma B."/>
            <person name="Van Alen T."/>
            <person name="Hackstein J.H."/>
            <person name="Baker S.E."/>
            <person name="Grigoriev I.V."/>
            <person name="O'Malley M.A."/>
        </authorList>
    </citation>
    <scope>NUCLEOTIDE SEQUENCE [LARGE SCALE GENOMIC DNA]</scope>
    <source>
        <strain evidence="6">finn</strain>
    </source>
</reference>
<keyword evidence="3" id="KW-1133">Transmembrane helix</keyword>
<dbReference type="STRING" id="1754191.A0A1Y1VKL2"/>
<keyword evidence="3" id="KW-0812">Transmembrane</keyword>
<dbReference type="OrthoDB" id="27934at2759"/>